<keyword evidence="7" id="KW-0560">Oxidoreductase</keyword>
<dbReference type="Pfam" id="PF08030">
    <property type="entry name" value="NAD_binding_6"/>
    <property type="match status" value="1"/>
</dbReference>
<dbReference type="Pfam" id="PF08022">
    <property type="entry name" value="FAD_binding_8"/>
    <property type="match status" value="1"/>
</dbReference>
<dbReference type="GO" id="GO:0006826">
    <property type="term" value="P:iron ion transport"/>
    <property type="evidence" value="ECO:0007669"/>
    <property type="project" value="TreeGrafter"/>
</dbReference>
<dbReference type="InterPro" id="IPR051410">
    <property type="entry name" value="Ferric/Cupric_Reductase"/>
</dbReference>
<dbReference type="PROSITE" id="PS51384">
    <property type="entry name" value="FAD_FR"/>
    <property type="match status" value="1"/>
</dbReference>
<feature type="domain" description="FAD-binding FR-type" evidence="10">
    <location>
        <begin position="236"/>
        <end position="341"/>
    </location>
</feature>
<comment type="caution">
    <text evidence="11">The sequence shown here is derived from an EMBL/GenBank/DDBJ whole genome shotgun (WGS) entry which is preliminary data.</text>
</comment>
<evidence type="ECO:0000256" key="4">
    <source>
        <dbReference type="ARBA" id="ARBA00022448"/>
    </source>
</evidence>
<protein>
    <recommendedName>
        <fullName evidence="3">ferric-chelate reductase (NADPH)</fullName>
        <ecNumber evidence="3">1.16.1.9</ecNumber>
    </recommendedName>
</protein>
<comment type="subcellular location">
    <subcellularLocation>
        <location evidence="1">Cell membrane</location>
        <topology evidence="1">Multi-pass membrane protein</topology>
    </subcellularLocation>
</comment>
<feature type="transmembrane region" description="Helical" evidence="9">
    <location>
        <begin position="93"/>
        <end position="113"/>
    </location>
</feature>
<dbReference type="EC" id="1.16.1.9" evidence="3"/>
<evidence type="ECO:0000256" key="3">
    <source>
        <dbReference type="ARBA" id="ARBA00012668"/>
    </source>
</evidence>
<dbReference type="PANTHER" id="PTHR32361:SF26">
    <property type="entry name" value="FAD-BINDING 8 DOMAIN-CONTAINING PROTEIN-RELATED"/>
    <property type="match status" value="1"/>
</dbReference>
<dbReference type="InterPro" id="IPR017938">
    <property type="entry name" value="Riboflavin_synthase-like_b-brl"/>
</dbReference>
<evidence type="ECO:0000256" key="9">
    <source>
        <dbReference type="SAM" id="Phobius"/>
    </source>
</evidence>
<evidence type="ECO:0000259" key="10">
    <source>
        <dbReference type="PROSITE" id="PS51384"/>
    </source>
</evidence>
<evidence type="ECO:0000256" key="6">
    <source>
        <dbReference type="ARBA" id="ARBA00022982"/>
    </source>
</evidence>
<dbReference type="SUPFAM" id="SSF63380">
    <property type="entry name" value="Riboflavin synthase domain-like"/>
    <property type="match status" value="1"/>
</dbReference>
<dbReference type="GO" id="GO:0015677">
    <property type="term" value="P:copper ion import"/>
    <property type="evidence" value="ECO:0007669"/>
    <property type="project" value="TreeGrafter"/>
</dbReference>
<keyword evidence="4" id="KW-0813">Transport</keyword>
<feature type="transmembrane region" description="Helical" evidence="9">
    <location>
        <begin position="125"/>
        <end position="145"/>
    </location>
</feature>
<organism evidence="11 12">
    <name type="scientific">Thelonectria olida</name>
    <dbReference type="NCBI Taxonomy" id="1576542"/>
    <lineage>
        <taxon>Eukaryota</taxon>
        <taxon>Fungi</taxon>
        <taxon>Dikarya</taxon>
        <taxon>Ascomycota</taxon>
        <taxon>Pezizomycotina</taxon>
        <taxon>Sordariomycetes</taxon>
        <taxon>Hypocreomycetidae</taxon>
        <taxon>Hypocreales</taxon>
        <taxon>Nectriaceae</taxon>
        <taxon>Thelonectria</taxon>
    </lineage>
</organism>
<evidence type="ECO:0000256" key="7">
    <source>
        <dbReference type="ARBA" id="ARBA00023002"/>
    </source>
</evidence>
<dbReference type="InterPro" id="IPR017927">
    <property type="entry name" value="FAD-bd_FR_type"/>
</dbReference>
<keyword evidence="6" id="KW-0249">Electron transport</keyword>
<keyword evidence="9" id="KW-0472">Membrane</keyword>
<dbReference type="InterPro" id="IPR013121">
    <property type="entry name" value="Fe_red_NAD-bd_6"/>
</dbReference>
<evidence type="ECO:0000313" key="11">
    <source>
        <dbReference type="EMBL" id="KAH6884978.1"/>
    </source>
</evidence>
<feature type="transmembrane region" description="Helical" evidence="9">
    <location>
        <begin position="63"/>
        <end position="81"/>
    </location>
</feature>
<keyword evidence="9" id="KW-0812">Transmembrane</keyword>
<keyword evidence="12" id="KW-1185">Reference proteome</keyword>
<keyword evidence="9" id="KW-1133">Transmembrane helix</keyword>
<dbReference type="AlphaFoldDB" id="A0A9P8W1J9"/>
<dbReference type="InterPro" id="IPR039261">
    <property type="entry name" value="FNR_nucleotide-bd"/>
</dbReference>
<evidence type="ECO:0000313" key="12">
    <source>
        <dbReference type="Proteomes" id="UP000777438"/>
    </source>
</evidence>
<dbReference type="GO" id="GO:0052851">
    <property type="term" value="F:ferric-chelate reductase (NADPH) activity"/>
    <property type="evidence" value="ECO:0007669"/>
    <property type="project" value="UniProtKB-EC"/>
</dbReference>
<feature type="transmembrane region" description="Helical" evidence="9">
    <location>
        <begin position="157"/>
        <end position="176"/>
    </location>
</feature>
<feature type="transmembrane region" description="Helical" evidence="9">
    <location>
        <begin position="6"/>
        <end position="28"/>
    </location>
</feature>
<dbReference type="CDD" id="cd06186">
    <property type="entry name" value="NOX_Duox_like_FAD_NADP"/>
    <property type="match status" value="1"/>
</dbReference>
<dbReference type="SUPFAM" id="SSF52343">
    <property type="entry name" value="Ferredoxin reductase-like, C-terminal NADP-linked domain"/>
    <property type="match status" value="1"/>
</dbReference>
<dbReference type="EMBL" id="JAGPYM010000019">
    <property type="protein sequence ID" value="KAH6884978.1"/>
    <property type="molecule type" value="Genomic_DNA"/>
</dbReference>
<accession>A0A9P8W1J9</accession>
<evidence type="ECO:0000256" key="8">
    <source>
        <dbReference type="ARBA" id="ARBA00048483"/>
    </source>
</evidence>
<dbReference type="PANTHER" id="PTHR32361">
    <property type="entry name" value="FERRIC/CUPRIC REDUCTASE TRANSMEMBRANE COMPONENT"/>
    <property type="match status" value="1"/>
</dbReference>
<dbReference type="InterPro" id="IPR013112">
    <property type="entry name" value="FAD-bd_8"/>
</dbReference>
<reference evidence="11 12" key="1">
    <citation type="journal article" date="2021" name="Nat. Commun.">
        <title>Genetic determinants of endophytism in the Arabidopsis root mycobiome.</title>
        <authorList>
            <person name="Mesny F."/>
            <person name="Miyauchi S."/>
            <person name="Thiergart T."/>
            <person name="Pickel B."/>
            <person name="Atanasova L."/>
            <person name="Karlsson M."/>
            <person name="Huettel B."/>
            <person name="Barry K.W."/>
            <person name="Haridas S."/>
            <person name="Chen C."/>
            <person name="Bauer D."/>
            <person name="Andreopoulos W."/>
            <person name="Pangilinan J."/>
            <person name="LaButti K."/>
            <person name="Riley R."/>
            <person name="Lipzen A."/>
            <person name="Clum A."/>
            <person name="Drula E."/>
            <person name="Henrissat B."/>
            <person name="Kohler A."/>
            <person name="Grigoriev I.V."/>
            <person name="Martin F.M."/>
            <person name="Hacquard S."/>
        </authorList>
    </citation>
    <scope>NUCLEOTIDE SEQUENCE [LARGE SCALE GENOMIC DNA]</scope>
    <source>
        <strain evidence="11 12">MPI-CAGE-CH-0241</strain>
    </source>
</reference>
<comment type="catalytic activity">
    <reaction evidence="8">
        <text>2 a Fe(II)-siderophore + NADP(+) + H(+) = 2 a Fe(III)-siderophore + NADPH</text>
        <dbReference type="Rhea" id="RHEA:28795"/>
        <dbReference type="Rhea" id="RHEA-COMP:11342"/>
        <dbReference type="Rhea" id="RHEA-COMP:11344"/>
        <dbReference type="ChEBI" id="CHEBI:15378"/>
        <dbReference type="ChEBI" id="CHEBI:29033"/>
        <dbReference type="ChEBI" id="CHEBI:29034"/>
        <dbReference type="ChEBI" id="CHEBI:57783"/>
        <dbReference type="ChEBI" id="CHEBI:58349"/>
        <dbReference type="EC" id="1.16.1.9"/>
    </reaction>
</comment>
<dbReference type="GO" id="GO:0005886">
    <property type="term" value="C:plasma membrane"/>
    <property type="evidence" value="ECO:0007669"/>
    <property type="project" value="UniProtKB-SubCell"/>
</dbReference>
<keyword evidence="5" id="KW-1003">Cell membrane</keyword>
<feature type="transmembrane region" description="Helical" evidence="9">
    <location>
        <begin position="183"/>
        <end position="202"/>
    </location>
</feature>
<dbReference type="Gene3D" id="3.40.50.80">
    <property type="entry name" value="Nucleotide-binding domain of ferredoxin-NADP reductase (FNR) module"/>
    <property type="match status" value="1"/>
</dbReference>
<evidence type="ECO:0000256" key="2">
    <source>
        <dbReference type="ARBA" id="ARBA00006278"/>
    </source>
</evidence>
<feature type="transmembrane region" description="Helical" evidence="9">
    <location>
        <begin position="214"/>
        <end position="236"/>
    </location>
</feature>
<dbReference type="OrthoDB" id="4494341at2759"/>
<proteinExistence type="inferred from homology"/>
<sequence length="513" mass="58360">METSKIYGICMGGLLALLVFTSFLHSVAKIAHAKARMFFLRDLYYALLPSWSCSSYCASWHEILLFLGFIIANVCCVTIGLNDITEFTKRLGHAALINLVPLCSGVHMNRLIGRKTLAYKYYPRFHRWLGAVVIVEAALHSVLAAVRNGVDLNQSPYVAGVIVIIGSISILSLPVLWSWMYEVFSCIHSALAASLVTALWVHLGPFHFSHTPKIYLFIASLTLLCTKVLGFIRMLYFNVSLRGMSTALIQQTGAGVELRISLARPFDYRAGQFVYLNIPRLAVLELHPFQVSWAYLGDDGRQVIVLLVQPRHGFTRRLLLADPNMDYRVFVEGPYGGGIKIDKYGTVLLFATGIGIAGQLPYVKELLDLYRGWRANVRRIALFWELESEVHRYWIREYMDELLALDTDYILDIKLFICGQFLNKDATEETVLKRGQHGRIVLHYTPMKPESLINSEIQERKGRTLISICTDIQTTRVITRIVRFMLDKDIDMEELDFQPWAPKKAREQRVEGT</sequence>
<dbReference type="Proteomes" id="UP000777438">
    <property type="component" value="Unassembled WGS sequence"/>
</dbReference>
<evidence type="ECO:0000256" key="5">
    <source>
        <dbReference type="ARBA" id="ARBA00022475"/>
    </source>
</evidence>
<comment type="similarity">
    <text evidence="2">Belongs to the ferric reductase (FRE) family.</text>
</comment>
<evidence type="ECO:0000256" key="1">
    <source>
        <dbReference type="ARBA" id="ARBA00004651"/>
    </source>
</evidence>
<dbReference type="GO" id="GO:0006879">
    <property type="term" value="P:intracellular iron ion homeostasis"/>
    <property type="evidence" value="ECO:0007669"/>
    <property type="project" value="TreeGrafter"/>
</dbReference>
<gene>
    <name evidence="11" type="ORF">B0T10DRAFT_409428</name>
</gene>
<name>A0A9P8W1J9_9HYPO</name>